<sequence>MATKYIRRLSTALHIVLFIRYLQTLPTERKEAMKTRILQNSLDENDHVEFEKFLLDGRLRNGTFSLHYDMMSHCDICNSLCRETGRRDWIHTLLFSTPVEGSKVNLALDTQREMGHKHALKAFRSRSTMPSIVPRMSLLDTMNEKGHTTKTVQKTQAELLGVKSSDTDIRYVKRIVSLILRQGGISLTEDTNVYIVYDARKVVLPDSILDMKTEEIGAYLIKRHLASYGLFGCSKSDKPHIESVHGPKELLQKVKASKGVTIKRTAIKRPDTNKTLREKKEENRVKDITREMKKNDCLSSFESKDLIHLNKKAFPKDLTQSASVATIEFAGVKFKTSSTSGTQYLKYVENAVLMKTKISFPKIRNIVVCEEKYKFTPDVFKSATREQRQTKPDFSITHLKTGEDILSTHKFAKKTITTSAEGKQLINAVVLHMFAVSSHWPRDEEQLFTKKVYVVLKKPGNVYHIYNITEILSFIEMTKLALVLSM</sequence>
<keyword evidence="1" id="KW-0732">Signal</keyword>
<proteinExistence type="predicted"/>
<feature type="chain" id="PRO_5045465695" evidence="1">
    <location>
        <begin position="25"/>
        <end position="486"/>
    </location>
</feature>
<organism evidence="2 3">
    <name type="scientific">Mya arenaria</name>
    <name type="common">Soft-shell clam</name>
    <dbReference type="NCBI Taxonomy" id="6604"/>
    <lineage>
        <taxon>Eukaryota</taxon>
        <taxon>Metazoa</taxon>
        <taxon>Spiralia</taxon>
        <taxon>Lophotrochozoa</taxon>
        <taxon>Mollusca</taxon>
        <taxon>Bivalvia</taxon>
        <taxon>Autobranchia</taxon>
        <taxon>Heteroconchia</taxon>
        <taxon>Euheterodonta</taxon>
        <taxon>Imparidentia</taxon>
        <taxon>Neoheterodontei</taxon>
        <taxon>Myida</taxon>
        <taxon>Myoidea</taxon>
        <taxon>Myidae</taxon>
        <taxon>Mya</taxon>
    </lineage>
</organism>
<accession>A0ABY7G4C6</accession>
<dbReference type="EMBL" id="CP111026">
    <property type="protein sequence ID" value="WAR27998.1"/>
    <property type="molecule type" value="Genomic_DNA"/>
</dbReference>
<feature type="signal peptide" evidence="1">
    <location>
        <begin position="1"/>
        <end position="24"/>
    </location>
</feature>
<dbReference type="Proteomes" id="UP001164746">
    <property type="component" value="Chromosome 15"/>
</dbReference>
<reference evidence="2" key="1">
    <citation type="submission" date="2022-11" db="EMBL/GenBank/DDBJ databases">
        <title>Centuries of genome instability and evolution in soft-shell clam transmissible cancer (bioRxiv).</title>
        <authorList>
            <person name="Hart S.F.M."/>
            <person name="Yonemitsu M.A."/>
            <person name="Giersch R.M."/>
            <person name="Beal B.F."/>
            <person name="Arriagada G."/>
            <person name="Davis B.W."/>
            <person name="Ostrander E.A."/>
            <person name="Goff S.P."/>
            <person name="Metzger M.J."/>
        </authorList>
    </citation>
    <scope>NUCLEOTIDE SEQUENCE</scope>
    <source>
        <strain evidence="2">MELC-2E11</strain>
        <tissue evidence="2">Siphon/mantle</tissue>
    </source>
</reference>
<protein>
    <submittedName>
        <fullName evidence="2">Uncharacterized protein</fullName>
    </submittedName>
</protein>
<feature type="non-terminal residue" evidence="2">
    <location>
        <position position="486"/>
    </location>
</feature>
<keyword evidence="3" id="KW-1185">Reference proteome</keyword>
<name>A0ABY7G4C6_MYAAR</name>
<evidence type="ECO:0000256" key="1">
    <source>
        <dbReference type="SAM" id="SignalP"/>
    </source>
</evidence>
<gene>
    <name evidence="2" type="ORF">MAR_013702</name>
</gene>
<evidence type="ECO:0000313" key="3">
    <source>
        <dbReference type="Proteomes" id="UP001164746"/>
    </source>
</evidence>
<evidence type="ECO:0000313" key="2">
    <source>
        <dbReference type="EMBL" id="WAR27998.1"/>
    </source>
</evidence>